<dbReference type="InterPro" id="IPR010730">
    <property type="entry name" value="HET"/>
</dbReference>
<reference evidence="2 4" key="1">
    <citation type="submission" date="2020-01" db="EMBL/GenBank/DDBJ databases">
        <authorList>
            <consortium name="DOE Joint Genome Institute"/>
            <person name="Haridas S."/>
            <person name="Albert R."/>
            <person name="Binder M."/>
            <person name="Bloem J."/>
            <person name="Labutti K."/>
            <person name="Salamov A."/>
            <person name="Andreopoulos B."/>
            <person name="Baker S.E."/>
            <person name="Barry K."/>
            <person name="Bills G."/>
            <person name="Bluhm B.H."/>
            <person name="Cannon C."/>
            <person name="Castanera R."/>
            <person name="Culley D.E."/>
            <person name="Daum C."/>
            <person name="Ezra D."/>
            <person name="Gonzalez J.B."/>
            <person name="Henrissat B."/>
            <person name="Kuo A."/>
            <person name="Liang C."/>
            <person name="Lipzen A."/>
            <person name="Lutzoni F."/>
            <person name="Magnuson J."/>
            <person name="Mondo S."/>
            <person name="Nolan M."/>
            <person name="Ohm R."/>
            <person name="Pangilinan J."/>
            <person name="Park H.-J."/>
            <person name="Ramirez L."/>
            <person name="Alfaro M."/>
            <person name="Sun H."/>
            <person name="Tritt A."/>
            <person name="Yoshinaga Y."/>
            <person name="Zwiers L.-H."/>
            <person name="Turgeon B.G."/>
            <person name="Goodwin S.B."/>
            <person name="Spatafora J.W."/>
            <person name="Crous P.W."/>
            <person name="Grigoriev I.V."/>
        </authorList>
    </citation>
    <scope>NUCLEOTIDE SEQUENCE</scope>
    <source>
        <strain evidence="2 4">CBS 781.70</strain>
    </source>
</reference>
<dbReference type="Proteomes" id="UP000504638">
    <property type="component" value="Unplaced"/>
</dbReference>
<sequence>MFTTGVLETIWDLIPKTIQDAIVLTKGLDERFLWVDAICLLQNDERDIQQGVNVMDSIFENALMTIIATNEPDADSGLPGVDGYNRFHRQLLEVIDNIAFVVHPMLDVLLSSSTYSKRAWTFQEDMFPVERLFSSTTNGFFAVKIPSCLKTCSMRSHDILF</sequence>
<dbReference type="Pfam" id="PF06985">
    <property type="entry name" value="HET"/>
    <property type="match status" value="1"/>
</dbReference>
<protein>
    <recommendedName>
        <fullName evidence="1">Heterokaryon incompatibility domain-containing protein</fullName>
    </recommendedName>
</protein>
<keyword evidence="3" id="KW-1185">Reference proteome</keyword>
<accession>A0A6G1FZM5</accession>
<dbReference type="AlphaFoldDB" id="A0A6G1FZM5"/>
<evidence type="ECO:0000259" key="1">
    <source>
        <dbReference type="Pfam" id="PF06985"/>
    </source>
</evidence>
<reference evidence="4" key="3">
    <citation type="submission" date="2025-04" db="UniProtKB">
        <authorList>
            <consortium name="RefSeq"/>
        </authorList>
    </citation>
    <scope>IDENTIFICATION</scope>
    <source>
        <strain evidence="4">CBS 781.70</strain>
    </source>
</reference>
<proteinExistence type="predicted"/>
<dbReference type="RefSeq" id="XP_033532859.1">
    <property type="nucleotide sequence ID" value="XM_033681357.1"/>
</dbReference>
<gene>
    <name evidence="2 4" type="ORF">P152DRAFT_474836</name>
</gene>
<dbReference type="GeneID" id="54421927"/>
<evidence type="ECO:0000313" key="2">
    <source>
        <dbReference type="EMBL" id="KAF1811228.1"/>
    </source>
</evidence>
<dbReference type="OrthoDB" id="5135333at2759"/>
<feature type="domain" description="Heterokaryon incompatibility" evidence="1">
    <location>
        <begin position="12"/>
        <end position="124"/>
    </location>
</feature>
<evidence type="ECO:0000313" key="3">
    <source>
        <dbReference type="Proteomes" id="UP000504638"/>
    </source>
</evidence>
<organism evidence="2">
    <name type="scientific">Eremomyces bilateralis CBS 781.70</name>
    <dbReference type="NCBI Taxonomy" id="1392243"/>
    <lineage>
        <taxon>Eukaryota</taxon>
        <taxon>Fungi</taxon>
        <taxon>Dikarya</taxon>
        <taxon>Ascomycota</taxon>
        <taxon>Pezizomycotina</taxon>
        <taxon>Dothideomycetes</taxon>
        <taxon>Dothideomycetes incertae sedis</taxon>
        <taxon>Eremomycetales</taxon>
        <taxon>Eremomycetaceae</taxon>
        <taxon>Eremomyces</taxon>
    </lineage>
</organism>
<dbReference type="EMBL" id="ML975162">
    <property type="protein sequence ID" value="KAF1811228.1"/>
    <property type="molecule type" value="Genomic_DNA"/>
</dbReference>
<reference evidence="4" key="2">
    <citation type="submission" date="2020-04" db="EMBL/GenBank/DDBJ databases">
        <authorList>
            <consortium name="NCBI Genome Project"/>
        </authorList>
    </citation>
    <scope>NUCLEOTIDE SEQUENCE</scope>
    <source>
        <strain evidence="4">CBS 781.70</strain>
    </source>
</reference>
<dbReference type="PANTHER" id="PTHR33112:SF12">
    <property type="entry name" value="HETEROKARYON INCOMPATIBILITY DOMAIN-CONTAINING PROTEIN"/>
    <property type="match status" value="1"/>
</dbReference>
<dbReference type="PANTHER" id="PTHR33112">
    <property type="entry name" value="DOMAIN PROTEIN, PUTATIVE-RELATED"/>
    <property type="match status" value="1"/>
</dbReference>
<evidence type="ECO:0000313" key="4">
    <source>
        <dbReference type="RefSeq" id="XP_033532859.1"/>
    </source>
</evidence>
<name>A0A6G1FZM5_9PEZI</name>